<dbReference type="InterPro" id="IPR004474">
    <property type="entry name" value="LytR_CpsA_psr"/>
</dbReference>
<dbReference type="RefSeq" id="WP_153863531.1">
    <property type="nucleotide sequence ID" value="NZ_WJQS01000004.1"/>
</dbReference>
<evidence type="ECO:0000256" key="2">
    <source>
        <dbReference type="SAM" id="Phobius"/>
    </source>
</evidence>
<organism evidence="4 5">
    <name type="scientific">Fundicoccus ignavus</name>
    <dbReference type="NCBI Taxonomy" id="2664442"/>
    <lineage>
        <taxon>Bacteria</taxon>
        <taxon>Bacillati</taxon>
        <taxon>Bacillota</taxon>
        <taxon>Bacilli</taxon>
        <taxon>Lactobacillales</taxon>
        <taxon>Aerococcaceae</taxon>
        <taxon>Fundicoccus</taxon>
    </lineage>
</organism>
<comment type="caution">
    <text evidence="4">The sequence shown here is derived from an EMBL/GenBank/DDBJ whole genome shotgun (WGS) entry which is preliminary data.</text>
</comment>
<feature type="transmembrane region" description="Helical" evidence="2">
    <location>
        <begin position="21"/>
        <end position="45"/>
    </location>
</feature>
<dbReference type="Gene3D" id="3.40.630.190">
    <property type="entry name" value="LCP protein"/>
    <property type="match status" value="1"/>
</dbReference>
<protein>
    <submittedName>
        <fullName evidence="4">Transcriptional regulator</fullName>
    </submittedName>
</protein>
<evidence type="ECO:0000256" key="1">
    <source>
        <dbReference type="ARBA" id="ARBA00006068"/>
    </source>
</evidence>
<dbReference type="AlphaFoldDB" id="A0A6I2GF99"/>
<keyword evidence="2" id="KW-0472">Membrane</keyword>
<dbReference type="Proteomes" id="UP000430975">
    <property type="component" value="Unassembled WGS sequence"/>
</dbReference>
<evidence type="ECO:0000313" key="4">
    <source>
        <dbReference type="EMBL" id="MRI85364.1"/>
    </source>
</evidence>
<dbReference type="PANTHER" id="PTHR33392">
    <property type="entry name" value="POLYISOPRENYL-TEICHOIC ACID--PEPTIDOGLYCAN TEICHOIC ACID TRANSFERASE TAGU"/>
    <property type="match status" value="1"/>
</dbReference>
<keyword evidence="2" id="KW-0812">Transmembrane</keyword>
<dbReference type="Pfam" id="PF03816">
    <property type="entry name" value="LytR_cpsA_psr"/>
    <property type="match status" value="1"/>
</dbReference>
<gene>
    <name evidence="4" type="ORF">GIY09_05665</name>
</gene>
<sequence>MDRREQTRSSRHRRRKPRRKRKFGCFGFIVVLLLIAIGVAGFYAWNVYRNVEQTTAVLYTEKPEGQVLVREESIDIQQEEKPFSVLLLGIDTGDMGRVDQGRSDVMMVATVNPNTNRTTITSIPRDSLTDIVGYGTQDKINHAYAFGGVAMSANTVQNLLEIPIDFTVSVNMQGFEDIVDAVGGITITPTDTFSQDGYQFYEGQSTFMDGTMALAYSRNRYDTGGDYGRQARQRQLIDGILHSALNVSTLWNYNEILASLQGNVQTDITFDDMLTIFNNYRGAIDIIENYQLSGSGSMIDGVYYEILDPSSLAEVIDQLQYELELNN</sequence>
<keyword evidence="5" id="KW-1185">Reference proteome</keyword>
<feature type="domain" description="Cell envelope-related transcriptional attenuator" evidence="3">
    <location>
        <begin position="102"/>
        <end position="244"/>
    </location>
</feature>
<keyword evidence="2" id="KW-1133">Transmembrane helix</keyword>
<dbReference type="EMBL" id="WJQS01000004">
    <property type="protein sequence ID" value="MRI85364.1"/>
    <property type="molecule type" value="Genomic_DNA"/>
</dbReference>
<dbReference type="InterPro" id="IPR050922">
    <property type="entry name" value="LytR/CpsA/Psr_CW_biosynth"/>
</dbReference>
<proteinExistence type="inferred from homology"/>
<evidence type="ECO:0000313" key="5">
    <source>
        <dbReference type="Proteomes" id="UP000430975"/>
    </source>
</evidence>
<comment type="similarity">
    <text evidence="1">Belongs to the LytR/CpsA/Psr (LCP) family.</text>
</comment>
<reference evidence="4 5" key="1">
    <citation type="submission" date="2019-11" db="EMBL/GenBank/DDBJ databases">
        <title>Characterisation of Fundicoccus ignavus gen. nov. sp. nov., a novel genus of the family Aerococcaceae isolated from bulk tank milk.</title>
        <authorList>
            <person name="Siebert A."/>
            <person name="Huptas C."/>
            <person name="Wenning M."/>
            <person name="Scherer S."/>
            <person name="Doll E.V."/>
        </authorList>
    </citation>
    <scope>NUCLEOTIDE SEQUENCE [LARGE SCALE GENOMIC DNA]</scope>
    <source>
        <strain evidence="4 5">WS4759</strain>
    </source>
</reference>
<dbReference type="NCBIfam" id="TIGR00350">
    <property type="entry name" value="lytR_cpsA_psr"/>
    <property type="match status" value="1"/>
</dbReference>
<evidence type="ECO:0000259" key="3">
    <source>
        <dbReference type="Pfam" id="PF03816"/>
    </source>
</evidence>
<dbReference type="PANTHER" id="PTHR33392:SF6">
    <property type="entry name" value="POLYISOPRENYL-TEICHOIC ACID--PEPTIDOGLYCAN TEICHOIC ACID TRANSFERASE TAGU"/>
    <property type="match status" value="1"/>
</dbReference>
<accession>A0A6I2GF99</accession>
<name>A0A6I2GF99_9LACT</name>